<sequence length="263" mass="28675">MSEKNNFLNWVGFKESESAAPNSVDRIRELESQLADLRSRRDVTSLSREEFEILATETAMSMIKSAQARESKALSAADRLIKEAASSAKDAVENAENKARTILSGAEARGRKYITAAESEAASITRDATREAQSIFEEKRQEAAAIAQAARREGQRIISAATGEISNYRSWLSGVVSEAERLYRVQVQSLEAAENAITQSRARLDSAFGRLADLQKDVEENLNADGTLIKSGPKVVASQRTKPALAAPKSKKSAAKKSSAKRR</sequence>
<dbReference type="AlphaFoldDB" id="A0A6J7EE79"/>
<name>A0A6J7EE79_9ZZZZ</name>
<evidence type="ECO:0000256" key="1">
    <source>
        <dbReference type="SAM" id="MobiDB-lite"/>
    </source>
</evidence>
<reference evidence="2" key="1">
    <citation type="submission" date="2020-05" db="EMBL/GenBank/DDBJ databases">
        <authorList>
            <person name="Chiriac C."/>
            <person name="Salcher M."/>
            <person name="Ghai R."/>
            <person name="Kavagutti S V."/>
        </authorList>
    </citation>
    <scope>NUCLEOTIDE SEQUENCE</scope>
</reference>
<proteinExistence type="predicted"/>
<evidence type="ECO:0000313" key="2">
    <source>
        <dbReference type="EMBL" id="CAB4879314.1"/>
    </source>
</evidence>
<gene>
    <name evidence="2" type="ORF">UFOPK3461_00811</name>
</gene>
<accession>A0A6J7EE79</accession>
<organism evidence="2">
    <name type="scientific">freshwater metagenome</name>
    <dbReference type="NCBI Taxonomy" id="449393"/>
    <lineage>
        <taxon>unclassified sequences</taxon>
        <taxon>metagenomes</taxon>
        <taxon>ecological metagenomes</taxon>
    </lineage>
</organism>
<dbReference type="EMBL" id="CAFBLW010000071">
    <property type="protein sequence ID" value="CAB4879314.1"/>
    <property type="molecule type" value="Genomic_DNA"/>
</dbReference>
<protein>
    <submittedName>
        <fullName evidence="2">Unannotated protein</fullName>
    </submittedName>
</protein>
<feature type="region of interest" description="Disordered" evidence="1">
    <location>
        <begin position="229"/>
        <end position="263"/>
    </location>
</feature>
<feature type="compositionally biased region" description="Basic residues" evidence="1">
    <location>
        <begin position="249"/>
        <end position="263"/>
    </location>
</feature>